<dbReference type="OrthoDB" id="9768329at2"/>
<dbReference type="HAMAP" id="MF_00445">
    <property type="entry name" value="NDH1_NuoN_1"/>
    <property type="match status" value="1"/>
</dbReference>
<dbReference type="EMBL" id="CP013987">
    <property type="protein sequence ID" value="ALZ85170.1"/>
    <property type="molecule type" value="Genomic_DNA"/>
</dbReference>
<feature type="transmembrane region" description="Helical" evidence="5">
    <location>
        <begin position="238"/>
        <end position="258"/>
    </location>
</feature>
<proteinExistence type="inferred from homology"/>
<feature type="transmembrane region" description="Helical" evidence="5">
    <location>
        <begin position="75"/>
        <end position="93"/>
    </location>
</feature>
<feature type="transmembrane region" description="Helical" evidence="5">
    <location>
        <begin position="327"/>
        <end position="346"/>
    </location>
</feature>
<dbReference type="GO" id="GO:0012505">
    <property type="term" value="C:endomembrane system"/>
    <property type="evidence" value="ECO:0007669"/>
    <property type="project" value="UniProtKB-SubCell"/>
</dbReference>
<comment type="catalytic activity">
    <reaction evidence="5">
        <text>a quinone + NADH + 5 H(+)(in) = a quinol + NAD(+) + 4 H(+)(out)</text>
        <dbReference type="Rhea" id="RHEA:57888"/>
        <dbReference type="ChEBI" id="CHEBI:15378"/>
        <dbReference type="ChEBI" id="CHEBI:24646"/>
        <dbReference type="ChEBI" id="CHEBI:57540"/>
        <dbReference type="ChEBI" id="CHEBI:57945"/>
        <dbReference type="ChEBI" id="CHEBI:132124"/>
    </reaction>
</comment>
<evidence type="ECO:0000313" key="9">
    <source>
        <dbReference type="Proteomes" id="UP000064137"/>
    </source>
</evidence>
<evidence type="ECO:0000313" key="8">
    <source>
        <dbReference type="EMBL" id="ALZ85170.1"/>
    </source>
</evidence>
<feature type="transmembrane region" description="Helical" evidence="5">
    <location>
        <begin position="298"/>
        <end position="315"/>
    </location>
</feature>
<dbReference type="GO" id="GO:0008137">
    <property type="term" value="F:NADH dehydrogenase (ubiquinone) activity"/>
    <property type="evidence" value="ECO:0007669"/>
    <property type="project" value="InterPro"/>
</dbReference>
<feature type="transmembrane region" description="Helical" evidence="5">
    <location>
        <begin position="270"/>
        <end position="291"/>
    </location>
</feature>
<evidence type="ECO:0000259" key="7">
    <source>
        <dbReference type="Pfam" id="PF00361"/>
    </source>
</evidence>
<comment type="similarity">
    <text evidence="5">Belongs to the complex I subunit 2 family.</text>
</comment>
<keyword evidence="5 8" id="KW-0830">Ubiquinone</keyword>
<keyword evidence="5" id="KW-0520">NAD</keyword>
<comment type="function">
    <text evidence="5">NDH-1 shuttles electrons from NADH, via FMN and iron-sulfur (Fe-S) centers, to quinones in the respiratory chain. The immediate electron acceptor for the enzyme in this species is believed to be ubiquinone. Couples the redox reaction to proton translocation (for every two electrons transferred, four hydrogen ions are translocated across the cytoplasmic membrane), and thus conserves the redox energy in a proton gradient.</text>
</comment>
<reference evidence="8 9" key="1">
    <citation type="submission" date="2016-01" db="EMBL/GenBank/DDBJ databases">
        <title>Annotation of Pseudomonas oryzihabitans USDA-ARS-USMARC-56511.</title>
        <authorList>
            <person name="Harhay G.P."/>
            <person name="Harhay D.M."/>
            <person name="Smith T.P.L."/>
            <person name="Bono J.L."/>
            <person name="Heaton M.P."/>
            <person name="Clawson M.L."/>
            <person name="Chitko-Mckown C.G."/>
            <person name="Capik S.F."/>
            <person name="DeDonder K.D."/>
            <person name="Apley M.D."/>
            <person name="Lubbers B.V."/>
            <person name="White B.J."/>
            <person name="Larson R.L."/>
        </authorList>
    </citation>
    <scope>NUCLEOTIDE SEQUENCE [LARGE SCALE GENOMIC DNA]</scope>
    <source>
        <strain evidence="8 9">USDA-ARS-USMARC-56511</strain>
    </source>
</reference>
<evidence type="ECO:0000256" key="5">
    <source>
        <dbReference type="HAMAP-Rule" id="MF_00445"/>
    </source>
</evidence>
<protein>
    <recommendedName>
        <fullName evidence="5">NADH-quinone oxidoreductase subunit N</fullName>
        <ecNumber evidence="5">7.1.1.-</ecNumber>
    </recommendedName>
    <alternativeName>
        <fullName evidence="5">NADH dehydrogenase I subunit N</fullName>
    </alternativeName>
    <alternativeName>
        <fullName evidence="5">NDH-1 subunit N</fullName>
    </alternativeName>
</protein>
<dbReference type="InterPro" id="IPR010096">
    <property type="entry name" value="NADH-Q_OxRdtase_suN/2"/>
</dbReference>
<keyword evidence="5" id="KW-1278">Translocase</keyword>
<accession>A0A0U4WIE5</accession>
<evidence type="ECO:0000256" key="2">
    <source>
        <dbReference type="ARBA" id="ARBA00022692"/>
    </source>
</evidence>
<dbReference type="PRINTS" id="PR01434">
    <property type="entry name" value="NADHDHGNASE5"/>
</dbReference>
<evidence type="ECO:0000256" key="1">
    <source>
        <dbReference type="ARBA" id="ARBA00004127"/>
    </source>
</evidence>
<feature type="transmembrane region" description="Helical" evidence="5">
    <location>
        <begin position="448"/>
        <end position="470"/>
    </location>
</feature>
<dbReference type="GO" id="GO:0048038">
    <property type="term" value="F:quinone binding"/>
    <property type="evidence" value="ECO:0007669"/>
    <property type="project" value="UniProtKB-KW"/>
</dbReference>
<keyword evidence="5" id="KW-0874">Quinone</keyword>
<gene>
    <name evidence="5" type="primary">nuoN</name>
    <name evidence="8" type="ORF">APT59_13560</name>
</gene>
<evidence type="ECO:0000256" key="4">
    <source>
        <dbReference type="ARBA" id="ARBA00023136"/>
    </source>
</evidence>
<dbReference type="InterPro" id="IPR001750">
    <property type="entry name" value="ND/Mrp_TM"/>
</dbReference>
<dbReference type="AlphaFoldDB" id="A0A0U4WIE5"/>
<keyword evidence="3 5" id="KW-1133">Transmembrane helix</keyword>
<dbReference type="GO" id="GO:0050136">
    <property type="term" value="F:NADH dehydrogenase (quinone) (non-electrogenic) activity"/>
    <property type="evidence" value="ECO:0007669"/>
    <property type="project" value="UniProtKB-UniRule"/>
</dbReference>
<feature type="transmembrane region" description="Helical" evidence="5">
    <location>
        <begin position="105"/>
        <end position="122"/>
    </location>
</feature>
<feature type="transmembrane region" description="Helical" evidence="5">
    <location>
        <begin position="42"/>
        <end position="63"/>
    </location>
</feature>
<comment type="subcellular location">
    <subcellularLocation>
        <location evidence="5">Cell membrane</location>
        <topology evidence="5">Multi-pass membrane protein</topology>
    </subcellularLocation>
    <subcellularLocation>
        <location evidence="1">Endomembrane system</location>
        <topology evidence="1">Multi-pass membrane protein</topology>
    </subcellularLocation>
    <subcellularLocation>
        <location evidence="6">Membrane</location>
        <topology evidence="6">Multi-pass membrane protein</topology>
    </subcellularLocation>
</comment>
<comment type="subunit">
    <text evidence="5">NDH-1 is composed of 13 different subunits. Subunits NuoA, H, J, K, L, M, N constitute the membrane sector of the complex.</text>
</comment>
<name>A0A0U4WIE5_9PSED</name>
<keyword evidence="2 5" id="KW-0812">Transmembrane</keyword>
<feature type="transmembrane region" description="Helical" evidence="5">
    <location>
        <begin position="406"/>
        <end position="427"/>
    </location>
</feature>
<keyword evidence="5" id="KW-0813">Transport</keyword>
<dbReference type="EC" id="7.1.1.-" evidence="5"/>
<feature type="transmembrane region" description="Helical" evidence="5">
    <location>
        <begin position="201"/>
        <end position="226"/>
    </location>
</feature>
<dbReference type="GO" id="GO:0005886">
    <property type="term" value="C:plasma membrane"/>
    <property type="evidence" value="ECO:0007669"/>
    <property type="project" value="UniProtKB-SubCell"/>
</dbReference>
<feature type="transmembrane region" description="Helical" evidence="5">
    <location>
        <begin position="371"/>
        <end position="394"/>
    </location>
</feature>
<feature type="domain" description="NADH:quinone oxidoreductase/Mrp antiporter transmembrane" evidence="7">
    <location>
        <begin position="122"/>
        <end position="420"/>
    </location>
</feature>
<feature type="transmembrane region" description="Helical" evidence="5">
    <location>
        <begin position="128"/>
        <end position="148"/>
    </location>
</feature>
<dbReference type="GO" id="GO:0042773">
    <property type="term" value="P:ATP synthesis coupled electron transport"/>
    <property type="evidence" value="ECO:0007669"/>
    <property type="project" value="InterPro"/>
</dbReference>
<dbReference type="NCBIfam" id="NF004439">
    <property type="entry name" value="PRK05777.1-1"/>
    <property type="match status" value="1"/>
</dbReference>
<feature type="transmembrane region" description="Helical" evidence="5">
    <location>
        <begin position="12"/>
        <end position="30"/>
    </location>
</feature>
<dbReference type="Proteomes" id="UP000064137">
    <property type="component" value="Chromosome"/>
</dbReference>
<dbReference type="KEGG" id="por:APT59_13560"/>
<dbReference type="PANTHER" id="PTHR22773">
    <property type="entry name" value="NADH DEHYDROGENASE"/>
    <property type="match status" value="1"/>
</dbReference>
<sequence length="483" mass="51787">MTFTYEHFTALLPIIITGLTAVVVMLGIAWRRDHTIIPTLGVIGLNLALLSCIPALGVGAIDVTPLLRIDGFSCFYMALILIATLACMTLSHAYMEGYPGNREELYLLLLISATGGLVLVAAQNVAGLFIGLELLSVPVYGLVAYSYFNRRSLEAGMKYLVLSAAGSAILLFGMALLYAQSGSLNFADIGMQMDAPASTGLLMEIGLGMLIVGLGFKLSLVPFHLWTPDVYEGSPAPVGAFLATASKVAVFAVLVRVFQTMPMASDDGWLHDAIAFIAIASMLVGNLLALMQSNLKRLLGYSSISHFGYLLVAVASGEGLSMEAVAVYLVTYVFTSLGAFGVITLMSSPSNGQRDADALFEYRGLFWRRPYLTAALTVMMLSLAGIPLTAGFIGKFYVITVGVEAGMWWQTAAIVLGSAIGLFYYLRVMVTLYLTEQGLQRHDAPMNWGQRAGGVMLIAISIATFVLGVYPQPLLQLAQLTVF</sequence>
<keyword evidence="4 5" id="KW-0472">Membrane</keyword>
<dbReference type="RefSeq" id="WP_059315336.1">
    <property type="nucleotide sequence ID" value="NZ_CP013987.1"/>
</dbReference>
<dbReference type="Pfam" id="PF00361">
    <property type="entry name" value="Proton_antipo_M"/>
    <property type="match status" value="1"/>
</dbReference>
<keyword evidence="5" id="KW-1003">Cell membrane</keyword>
<evidence type="ECO:0000256" key="3">
    <source>
        <dbReference type="ARBA" id="ARBA00022989"/>
    </source>
</evidence>
<organism evidence="8 9">
    <name type="scientific">Pseudomonas oryzihabitans</name>
    <dbReference type="NCBI Taxonomy" id="47885"/>
    <lineage>
        <taxon>Bacteria</taxon>
        <taxon>Pseudomonadati</taxon>
        <taxon>Pseudomonadota</taxon>
        <taxon>Gammaproteobacteria</taxon>
        <taxon>Pseudomonadales</taxon>
        <taxon>Pseudomonadaceae</taxon>
        <taxon>Pseudomonas</taxon>
    </lineage>
</organism>
<dbReference type="NCBIfam" id="TIGR01770">
    <property type="entry name" value="NDH_I_N"/>
    <property type="match status" value="1"/>
</dbReference>
<feature type="transmembrane region" description="Helical" evidence="5">
    <location>
        <begin position="160"/>
        <end position="181"/>
    </location>
</feature>
<evidence type="ECO:0000256" key="6">
    <source>
        <dbReference type="RuleBase" id="RU000320"/>
    </source>
</evidence>